<accession>A0A2S8IGH4</accession>
<dbReference type="Proteomes" id="UP000238206">
    <property type="component" value="Unassembled WGS sequence"/>
</dbReference>
<feature type="signal peptide" evidence="1">
    <location>
        <begin position="1"/>
        <end position="22"/>
    </location>
</feature>
<evidence type="ECO:0000313" key="2">
    <source>
        <dbReference type="EMBL" id="PQP13870.1"/>
    </source>
</evidence>
<gene>
    <name evidence="2" type="ORF">C5615_28425</name>
</gene>
<comment type="caution">
    <text evidence="2">The sequence shown here is derived from an EMBL/GenBank/DDBJ whole genome shotgun (WGS) entry which is preliminary data.</text>
</comment>
<protein>
    <recommendedName>
        <fullName evidence="4">Lipoprotein</fullName>
    </recommendedName>
</protein>
<name>A0A2S8IGH4_BURCE</name>
<dbReference type="EMBL" id="PUIQ01000044">
    <property type="protein sequence ID" value="PQP13870.1"/>
    <property type="molecule type" value="Genomic_DNA"/>
</dbReference>
<dbReference type="AlphaFoldDB" id="A0A2S8IGH4"/>
<keyword evidence="1" id="KW-0732">Signal</keyword>
<organism evidence="2 3">
    <name type="scientific">Burkholderia cepacia</name>
    <name type="common">Pseudomonas cepacia</name>
    <dbReference type="NCBI Taxonomy" id="292"/>
    <lineage>
        <taxon>Bacteria</taxon>
        <taxon>Pseudomonadati</taxon>
        <taxon>Pseudomonadota</taxon>
        <taxon>Betaproteobacteria</taxon>
        <taxon>Burkholderiales</taxon>
        <taxon>Burkholderiaceae</taxon>
        <taxon>Burkholderia</taxon>
        <taxon>Burkholderia cepacia complex</taxon>
    </lineage>
</organism>
<feature type="chain" id="PRO_5015646088" description="Lipoprotein" evidence="1">
    <location>
        <begin position="23"/>
        <end position="130"/>
    </location>
</feature>
<sequence length="130" mass="13830">MKLLRTFILLLLCAVLPISGLAASGLTGECPMQHTMSMEADTGMSMTMSADMSDCDSMKSPSASSAKAKAKAKAMACKVTAQCQFGSLYHPAGRVDVTRPAAFASTIVFHYTQSVPVRDPSGLWRPPRIS</sequence>
<evidence type="ECO:0008006" key="4">
    <source>
        <dbReference type="Google" id="ProtNLM"/>
    </source>
</evidence>
<proteinExistence type="predicted"/>
<reference evidence="2 3" key="1">
    <citation type="submission" date="2018-02" db="EMBL/GenBank/DDBJ databases">
        <title>Draft genome sequencing of Burkholderia cepacia Y14-15.</title>
        <authorList>
            <person name="Zheng B.-X."/>
        </authorList>
    </citation>
    <scope>NUCLEOTIDE SEQUENCE [LARGE SCALE GENOMIC DNA]</scope>
    <source>
        <strain evidence="2 3">Y14-15</strain>
    </source>
</reference>
<evidence type="ECO:0000313" key="3">
    <source>
        <dbReference type="Proteomes" id="UP000238206"/>
    </source>
</evidence>
<evidence type="ECO:0000256" key="1">
    <source>
        <dbReference type="SAM" id="SignalP"/>
    </source>
</evidence>
<dbReference type="RefSeq" id="WP_105392735.1">
    <property type="nucleotide sequence ID" value="NZ_PUIQ01000044.1"/>
</dbReference>